<sequence>MTKFVSSIAAAIAIGAPAMSTAASYQIDPTHSTAQFKVRHMMVSHVRGEFTALSGTIQFDKNAPEKIAIDATVDATTINTRDAKRDGHLKSADFFDVEKFPSLTFKSKSAKAAGPNKLEVLGDLTMHGVTKTVTLVVEGLENEVKDPWGGVRMGATGTTKVNRKDFGLNWNAALEAGGVMVGDDVTITIDVELVKQAESSAAK</sequence>
<gene>
    <name evidence="3" type="ORF">AKJ08_3281</name>
</gene>
<name>A0A0K1PIF5_9BACT</name>
<evidence type="ECO:0000256" key="1">
    <source>
        <dbReference type="SAM" id="SignalP"/>
    </source>
</evidence>
<feature type="domain" description="Lipid/polyisoprenoid-binding YceI-like" evidence="2">
    <location>
        <begin position="24"/>
        <end position="194"/>
    </location>
</feature>
<evidence type="ECO:0000313" key="3">
    <source>
        <dbReference type="EMBL" id="AKU92894.1"/>
    </source>
</evidence>
<evidence type="ECO:0000313" key="4">
    <source>
        <dbReference type="Proteomes" id="UP000055590"/>
    </source>
</evidence>
<dbReference type="Gene3D" id="2.40.128.110">
    <property type="entry name" value="Lipid/polyisoprenoid-binding, YceI-like"/>
    <property type="match status" value="1"/>
</dbReference>
<dbReference type="SMART" id="SM00867">
    <property type="entry name" value="YceI"/>
    <property type="match status" value="1"/>
</dbReference>
<reference evidence="3 4" key="1">
    <citation type="submission" date="2015-08" db="EMBL/GenBank/DDBJ databases">
        <authorList>
            <person name="Babu N.S."/>
            <person name="Beckwith C.J."/>
            <person name="Beseler K.G."/>
            <person name="Brison A."/>
            <person name="Carone J.V."/>
            <person name="Caskin T.P."/>
            <person name="Diamond M."/>
            <person name="Durham M.E."/>
            <person name="Foxe J.M."/>
            <person name="Go M."/>
            <person name="Henderson B.A."/>
            <person name="Jones I.B."/>
            <person name="McGettigan J.A."/>
            <person name="Micheletti S.J."/>
            <person name="Nasrallah M.E."/>
            <person name="Ortiz D."/>
            <person name="Piller C.R."/>
            <person name="Privatt S.R."/>
            <person name="Schneider S.L."/>
            <person name="Sharp S."/>
            <person name="Smith T.C."/>
            <person name="Stanton J.D."/>
            <person name="Ullery H.E."/>
            <person name="Wilson R.J."/>
            <person name="Serrano M.G."/>
            <person name="Buck G."/>
            <person name="Lee V."/>
            <person name="Wang Y."/>
            <person name="Carvalho R."/>
            <person name="Voegtly L."/>
            <person name="Shi R."/>
            <person name="Duckworth R."/>
            <person name="Johnson A."/>
            <person name="Loviza R."/>
            <person name="Walstead R."/>
            <person name="Shah Z."/>
            <person name="Kiflezghi M."/>
            <person name="Wade K."/>
            <person name="Ball S.L."/>
            <person name="Bradley K.W."/>
            <person name="Asai D.J."/>
            <person name="Bowman C.A."/>
            <person name="Russell D.A."/>
            <person name="Pope W.H."/>
            <person name="Jacobs-Sera D."/>
            <person name="Hendrix R.W."/>
            <person name="Hatfull G.F."/>
        </authorList>
    </citation>
    <scope>NUCLEOTIDE SEQUENCE [LARGE SCALE GENOMIC DNA]</scope>
    <source>
        <strain evidence="3 4">DSM 27710</strain>
    </source>
</reference>
<dbReference type="OrthoDB" id="9811006at2"/>
<dbReference type="InterPro" id="IPR036761">
    <property type="entry name" value="TTHA0802/YceI-like_sf"/>
</dbReference>
<keyword evidence="4" id="KW-1185">Reference proteome</keyword>
<feature type="signal peptide" evidence="1">
    <location>
        <begin position="1"/>
        <end position="22"/>
    </location>
</feature>
<feature type="chain" id="PRO_5005465832" description="Lipid/polyisoprenoid-binding YceI-like domain-containing protein" evidence="1">
    <location>
        <begin position="23"/>
        <end position="203"/>
    </location>
</feature>
<protein>
    <recommendedName>
        <fullName evidence="2">Lipid/polyisoprenoid-binding YceI-like domain-containing protein</fullName>
    </recommendedName>
</protein>
<proteinExistence type="predicted"/>
<dbReference type="KEGG" id="vin:AKJ08_3281"/>
<evidence type="ECO:0000259" key="2">
    <source>
        <dbReference type="SMART" id="SM00867"/>
    </source>
</evidence>
<accession>A0A0K1PIF5</accession>
<dbReference type="InterPro" id="IPR007372">
    <property type="entry name" value="Lipid/polyisoprenoid-bd_YceI"/>
</dbReference>
<dbReference type="AlphaFoldDB" id="A0A0K1PIF5"/>
<organism evidence="3 4">
    <name type="scientific">Vulgatibacter incomptus</name>
    <dbReference type="NCBI Taxonomy" id="1391653"/>
    <lineage>
        <taxon>Bacteria</taxon>
        <taxon>Pseudomonadati</taxon>
        <taxon>Myxococcota</taxon>
        <taxon>Myxococcia</taxon>
        <taxon>Myxococcales</taxon>
        <taxon>Cystobacterineae</taxon>
        <taxon>Vulgatibacteraceae</taxon>
        <taxon>Vulgatibacter</taxon>
    </lineage>
</organism>
<dbReference type="Pfam" id="PF04264">
    <property type="entry name" value="YceI"/>
    <property type="match status" value="1"/>
</dbReference>
<dbReference type="SUPFAM" id="SSF101874">
    <property type="entry name" value="YceI-like"/>
    <property type="match status" value="1"/>
</dbReference>
<dbReference type="STRING" id="1391653.AKJ08_3281"/>
<dbReference type="PATRIC" id="fig|1391653.3.peg.3428"/>
<dbReference type="Proteomes" id="UP000055590">
    <property type="component" value="Chromosome"/>
</dbReference>
<dbReference type="PANTHER" id="PTHR34406">
    <property type="entry name" value="PROTEIN YCEI"/>
    <property type="match status" value="1"/>
</dbReference>
<dbReference type="PANTHER" id="PTHR34406:SF1">
    <property type="entry name" value="PROTEIN YCEI"/>
    <property type="match status" value="1"/>
</dbReference>
<keyword evidence="1" id="KW-0732">Signal</keyword>
<dbReference type="EMBL" id="CP012332">
    <property type="protein sequence ID" value="AKU92894.1"/>
    <property type="molecule type" value="Genomic_DNA"/>
</dbReference>